<dbReference type="SMR" id="G5A5D1"/>
<evidence type="ECO:0000313" key="5">
    <source>
        <dbReference type="Proteomes" id="UP000002640"/>
    </source>
</evidence>
<dbReference type="RefSeq" id="XP_009535948.1">
    <property type="nucleotide sequence ID" value="XM_009537653.1"/>
</dbReference>
<dbReference type="OMA" id="DICGNEM"/>
<accession>G5A5D1</accession>
<dbReference type="Gene3D" id="3.30.420.40">
    <property type="match status" value="2"/>
</dbReference>
<dbReference type="InterPro" id="IPR013126">
    <property type="entry name" value="Hsp_70_fam"/>
</dbReference>
<evidence type="ECO:0000256" key="2">
    <source>
        <dbReference type="ARBA" id="ARBA00022741"/>
    </source>
</evidence>
<dbReference type="SUPFAM" id="SSF53067">
    <property type="entry name" value="Actin-like ATPase domain"/>
    <property type="match status" value="2"/>
</dbReference>
<dbReference type="PROSITE" id="PS00329">
    <property type="entry name" value="HSP70_2"/>
    <property type="match status" value="1"/>
</dbReference>
<comment type="similarity">
    <text evidence="1">Belongs to the heat shock protein 70 family.</text>
</comment>
<dbReference type="GO" id="GO:0005524">
    <property type="term" value="F:ATP binding"/>
    <property type="evidence" value="ECO:0007669"/>
    <property type="project" value="UniProtKB-KW"/>
</dbReference>
<reference evidence="4 5" key="1">
    <citation type="journal article" date="2006" name="Science">
        <title>Phytophthora genome sequences uncover evolutionary origins and mechanisms of pathogenesis.</title>
        <authorList>
            <person name="Tyler B.M."/>
            <person name="Tripathy S."/>
            <person name="Zhang X."/>
            <person name="Dehal P."/>
            <person name="Jiang R.H."/>
            <person name="Aerts A."/>
            <person name="Arredondo F.D."/>
            <person name="Baxter L."/>
            <person name="Bensasson D."/>
            <person name="Beynon J.L."/>
            <person name="Chapman J."/>
            <person name="Damasceno C.M."/>
            <person name="Dorrance A.E."/>
            <person name="Dou D."/>
            <person name="Dickerman A.W."/>
            <person name="Dubchak I.L."/>
            <person name="Garbelotto M."/>
            <person name="Gijzen M."/>
            <person name="Gordon S.G."/>
            <person name="Govers F."/>
            <person name="Grunwald N.J."/>
            <person name="Huang W."/>
            <person name="Ivors K.L."/>
            <person name="Jones R.W."/>
            <person name="Kamoun S."/>
            <person name="Krampis K."/>
            <person name="Lamour K.H."/>
            <person name="Lee M.K."/>
            <person name="McDonald W.H."/>
            <person name="Medina M."/>
            <person name="Meijer H.J."/>
            <person name="Nordberg E.K."/>
            <person name="Maclean D.J."/>
            <person name="Ospina-Giraldo M.D."/>
            <person name="Morris P.F."/>
            <person name="Phuntumart V."/>
            <person name="Putnam N.H."/>
            <person name="Rash S."/>
            <person name="Rose J.K."/>
            <person name="Sakihama Y."/>
            <person name="Salamov A.A."/>
            <person name="Savidor A."/>
            <person name="Scheuring C.F."/>
            <person name="Smith B.M."/>
            <person name="Sobral B.W."/>
            <person name="Terry A."/>
            <person name="Torto-Alalibo T.A."/>
            <person name="Win J."/>
            <person name="Xu Z."/>
            <person name="Zhang H."/>
            <person name="Grigoriev I.V."/>
            <person name="Rokhsar D.S."/>
            <person name="Boore J.L."/>
        </authorList>
    </citation>
    <scope>NUCLEOTIDE SEQUENCE [LARGE SCALE GENOMIC DNA]</scope>
    <source>
        <strain evidence="4 5">P6497</strain>
    </source>
</reference>
<proteinExistence type="inferred from homology"/>
<name>G5A5D1_PHYSP</name>
<dbReference type="GO" id="GO:0140662">
    <property type="term" value="F:ATP-dependent protein folding chaperone"/>
    <property type="evidence" value="ECO:0007669"/>
    <property type="project" value="InterPro"/>
</dbReference>
<dbReference type="InterPro" id="IPR018181">
    <property type="entry name" value="Heat_shock_70_CS"/>
</dbReference>
<keyword evidence="2" id="KW-0547">Nucleotide-binding</keyword>
<gene>
    <name evidence="4" type="ORF">PHYSODRAFT_249932</name>
</gene>
<evidence type="ECO:0000256" key="1">
    <source>
        <dbReference type="ARBA" id="ARBA00007381"/>
    </source>
</evidence>
<evidence type="ECO:0000256" key="3">
    <source>
        <dbReference type="ARBA" id="ARBA00022840"/>
    </source>
</evidence>
<dbReference type="InterPro" id="IPR043129">
    <property type="entry name" value="ATPase_NBD"/>
</dbReference>
<dbReference type="EMBL" id="JH159160">
    <property type="protein sequence ID" value="EGZ09315.1"/>
    <property type="molecule type" value="Genomic_DNA"/>
</dbReference>
<dbReference type="Gene3D" id="3.90.640.10">
    <property type="entry name" value="Actin, Chain A, domain 4"/>
    <property type="match status" value="1"/>
</dbReference>
<organism evidence="4 5">
    <name type="scientific">Phytophthora sojae (strain P6497)</name>
    <name type="common">Soybean stem and root rot agent</name>
    <name type="synonym">Phytophthora megasperma f. sp. glycines</name>
    <dbReference type="NCBI Taxonomy" id="1094619"/>
    <lineage>
        <taxon>Eukaryota</taxon>
        <taxon>Sar</taxon>
        <taxon>Stramenopiles</taxon>
        <taxon>Oomycota</taxon>
        <taxon>Peronosporomycetes</taxon>
        <taxon>Peronosporales</taxon>
        <taxon>Peronosporaceae</taxon>
        <taxon>Phytophthora</taxon>
    </lineage>
</organism>
<keyword evidence="5" id="KW-1185">Reference proteome</keyword>
<evidence type="ECO:0008006" key="6">
    <source>
        <dbReference type="Google" id="ProtNLM"/>
    </source>
</evidence>
<dbReference type="GeneID" id="20637983"/>
<dbReference type="Pfam" id="PF00012">
    <property type="entry name" value="HSP70"/>
    <property type="match status" value="1"/>
</dbReference>
<evidence type="ECO:0000313" key="4">
    <source>
        <dbReference type="EMBL" id="EGZ09315.1"/>
    </source>
</evidence>
<sequence length="232" mass="25658">MMPLHFNQSQRQAIKNAGALAGLNVVRSIAGSTAASIGYGFEKTGLRAILVFDMGGSALDLSLVTIDDDIYEVLATLGVPHLGGVPFKRTHGKDLRTNSRAMVRLRSACEQAKRAVSTSTEAQIELESLYEGIDLNSTISRPRFNDLCADLFDKALGAVSKVLRDAKKSKTRVDEIVLVGGSPRIPRMQQLLEDFFNGKKRSPRRPAQQCKLPSSLVAMRHRSWKIYCCWMY</sequence>
<dbReference type="InParanoid" id="G5A5D1"/>
<dbReference type="PANTHER" id="PTHR19375">
    <property type="entry name" value="HEAT SHOCK PROTEIN 70KDA"/>
    <property type="match status" value="1"/>
</dbReference>
<dbReference type="Proteomes" id="UP000002640">
    <property type="component" value="Unassembled WGS sequence"/>
</dbReference>
<protein>
    <recommendedName>
        <fullName evidence="6">Heat shock protein 70</fullName>
    </recommendedName>
</protein>
<dbReference type="KEGG" id="psoj:PHYSODRAFT_249932"/>
<dbReference type="AlphaFoldDB" id="G5A5D1"/>
<dbReference type="FunFam" id="3.30.420.40:FF:000028">
    <property type="entry name" value="heat shock 70 kDa protein-like"/>
    <property type="match status" value="1"/>
</dbReference>
<keyword evidence="3" id="KW-0067">ATP-binding</keyword>
<dbReference type="FunFam" id="3.90.640.10:FF:000010">
    <property type="entry name" value="heat shock 70 kDa protein 14"/>
    <property type="match status" value="1"/>
</dbReference>
<dbReference type="STRING" id="1094619.G5A5D1"/>